<dbReference type="EMBL" id="UARW01000010">
    <property type="protein sequence ID" value="SQD02698.1"/>
    <property type="molecule type" value="Genomic_DNA"/>
</dbReference>
<name>A0A2X3JED1_ECOLX</name>
<evidence type="ECO:0000313" key="1">
    <source>
        <dbReference type="EMBL" id="SQD02698.1"/>
    </source>
</evidence>
<organism evidence="1 2">
    <name type="scientific">Escherichia coli</name>
    <dbReference type="NCBI Taxonomy" id="562"/>
    <lineage>
        <taxon>Bacteria</taxon>
        <taxon>Pseudomonadati</taxon>
        <taxon>Pseudomonadota</taxon>
        <taxon>Gammaproteobacteria</taxon>
        <taxon>Enterobacterales</taxon>
        <taxon>Enterobacteriaceae</taxon>
        <taxon>Escherichia</taxon>
    </lineage>
</organism>
<accession>A0A2X3JED1</accession>
<proteinExistence type="predicted"/>
<protein>
    <submittedName>
        <fullName evidence="1">Uncharacterized protein</fullName>
    </submittedName>
</protein>
<evidence type="ECO:0000313" key="2">
    <source>
        <dbReference type="Proteomes" id="UP000250991"/>
    </source>
</evidence>
<sequence length="60" mass="6703">MASPLFECKSAHCVAKKRQLKINLLDNIKINELSVARKRHGKPPIVVIYRHKKAPGVGSL</sequence>
<reference evidence="1 2" key="1">
    <citation type="submission" date="2018-06" db="EMBL/GenBank/DDBJ databases">
        <authorList>
            <consortium name="Pathogen Informatics"/>
            <person name="Doyle S."/>
        </authorList>
    </citation>
    <scope>NUCLEOTIDE SEQUENCE [LARGE SCALE GENOMIC DNA]</scope>
    <source>
        <strain evidence="1 2">NCTC8009</strain>
    </source>
</reference>
<gene>
    <name evidence="1" type="ORF">NCTC8009_03165</name>
</gene>
<dbReference type="Proteomes" id="UP000250991">
    <property type="component" value="Unassembled WGS sequence"/>
</dbReference>
<dbReference type="AlphaFoldDB" id="A0A2X3JED1"/>